<organism evidence="1 2">
    <name type="scientific">Streptomyces purpureus</name>
    <dbReference type="NCBI Taxonomy" id="1951"/>
    <lineage>
        <taxon>Bacteria</taxon>
        <taxon>Bacillati</taxon>
        <taxon>Actinomycetota</taxon>
        <taxon>Actinomycetes</taxon>
        <taxon>Kitasatosporales</taxon>
        <taxon>Streptomycetaceae</taxon>
        <taxon>Streptomyces</taxon>
    </lineage>
</organism>
<proteinExistence type="predicted"/>
<reference evidence="1" key="2">
    <citation type="submission" date="2020-09" db="EMBL/GenBank/DDBJ databases">
        <authorList>
            <person name="Sun Q."/>
            <person name="Ohkuma M."/>
        </authorList>
    </citation>
    <scope>NUCLEOTIDE SEQUENCE</scope>
    <source>
        <strain evidence="1">JCM 3172</strain>
    </source>
</reference>
<accession>A0A918GYT8</accession>
<protein>
    <recommendedName>
        <fullName evidence="3">Lipoprotein</fullName>
    </recommendedName>
</protein>
<name>A0A918GYT8_9ACTN</name>
<evidence type="ECO:0000313" key="2">
    <source>
        <dbReference type="Proteomes" id="UP000619486"/>
    </source>
</evidence>
<evidence type="ECO:0008006" key="3">
    <source>
        <dbReference type="Google" id="ProtNLM"/>
    </source>
</evidence>
<sequence length="238" mass="25503">MLRRLAPAATAVALLLTGCTTPGPGPDAPARNSAPVTDPAEDDLLKTAQLTLVTRCLARQGLALPTRTHSTEDPRLQSALFGTGPSELSLTLPTGATVTAHTDGCLADALHTLYGDQRRWFHAQVTVNNLRALAADRMKTDPAHRAAMARWTDCAATRPRGTLPDRVPPAVADRCAVQSGLMDVRARLEPAELARVRAERRDQLTTYQQLRTRALRRASALIGAQPAITIQPKGTEGT</sequence>
<comment type="caution">
    <text evidence="1">The sequence shown here is derived from an EMBL/GenBank/DDBJ whole genome shotgun (WGS) entry which is preliminary data.</text>
</comment>
<dbReference type="EMBL" id="BMQQ01000001">
    <property type="protein sequence ID" value="GGT16931.1"/>
    <property type="molecule type" value="Genomic_DNA"/>
</dbReference>
<dbReference type="Proteomes" id="UP000619486">
    <property type="component" value="Unassembled WGS sequence"/>
</dbReference>
<dbReference type="RefSeq" id="WP_189199764.1">
    <property type="nucleotide sequence ID" value="NZ_BMQQ01000001.1"/>
</dbReference>
<keyword evidence="2" id="KW-1185">Reference proteome</keyword>
<gene>
    <name evidence="1" type="ORF">GCM10014713_07320</name>
</gene>
<evidence type="ECO:0000313" key="1">
    <source>
        <dbReference type="EMBL" id="GGT16931.1"/>
    </source>
</evidence>
<dbReference type="AlphaFoldDB" id="A0A918GYT8"/>
<dbReference type="PROSITE" id="PS51257">
    <property type="entry name" value="PROKAR_LIPOPROTEIN"/>
    <property type="match status" value="1"/>
</dbReference>
<reference evidence="1" key="1">
    <citation type="journal article" date="2014" name="Int. J. Syst. Evol. Microbiol.">
        <title>Complete genome sequence of Corynebacterium casei LMG S-19264T (=DSM 44701T), isolated from a smear-ripened cheese.</title>
        <authorList>
            <consortium name="US DOE Joint Genome Institute (JGI-PGF)"/>
            <person name="Walter F."/>
            <person name="Albersmeier A."/>
            <person name="Kalinowski J."/>
            <person name="Ruckert C."/>
        </authorList>
    </citation>
    <scope>NUCLEOTIDE SEQUENCE</scope>
    <source>
        <strain evidence="1">JCM 3172</strain>
    </source>
</reference>